<evidence type="ECO:0000313" key="4">
    <source>
        <dbReference type="Proteomes" id="UP000821853"/>
    </source>
</evidence>
<evidence type="ECO:0000256" key="2">
    <source>
        <dbReference type="SAM" id="MobiDB-lite"/>
    </source>
</evidence>
<sequence length="123" mass="13572">MAAPNGGCVEDGGVAPAEPAPDDDDALDMRFAALQAKVNVACRQFVLLNEQIRDLKRLCKRAERNNKSALRYSIRMKMSIMTGVKMMYDHYITANLAELQGVVALLEAKIAARRYSVAGRVQD</sequence>
<dbReference type="AlphaFoldDB" id="A0A9J6FUM3"/>
<protein>
    <submittedName>
        <fullName evidence="3">Uncharacterized protein</fullName>
    </submittedName>
</protein>
<organism evidence="3 4">
    <name type="scientific">Haemaphysalis longicornis</name>
    <name type="common">Bush tick</name>
    <dbReference type="NCBI Taxonomy" id="44386"/>
    <lineage>
        <taxon>Eukaryota</taxon>
        <taxon>Metazoa</taxon>
        <taxon>Ecdysozoa</taxon>
        <taxon>Arthropoda</taxon>
        <taxon>Chelicerata</taxon>
        <taxon>Arachnida</taxon>
        <taxon>Acari</taxon>
        <taxon>Parasitiformes</taxon>
        <taxon>Ixodida</taxon>
        <taxon>Ixodoidea</taxon>
        <taxon>Ixodidae</taxon>
        <taxon>Haemaphysalinae</taxon>
        <taxon>Haemaphysalis</taxon>
    </lineage>
</organism>
<dbReference type="OrthoDB" id="6427379at2759"/>
<feature type="region of interest" description="Disordered" evidence="2">
    <location>
        <begin position="1"/>
        <end position="23"/>
    </location>
</feature>
<evidence type="ECO:0000256" key="1">
    <source>
        <dbReference type="SAM" id="Coils"/>
    </source>
</evidence>
<comment type="caution">
    <text evidence="3">The sequence shown here is derived from an EMBL/GenBank/DDBJ whole genome shotgun (WGS) entry which is preliminary data.</text>
</comment>
<keyword evidence="1" id="KW-0175">Coiled coil</keyword>
<dbReference type="EMBL" id="JABSTR010000003">
    <property type="protein sequence ID" value="KAH9365804.1"/>
    <property type="molecule type" value="Genomic_DNA"/>
</dbReference>
<reference evidence="3 4" key="1">
    <citation type="journal article" date="2020" name="Cell">
        <title>Large-Scale Comparative Analyses of Tick Genomes Elucidate Their Genetic Diversity and Vector Capacities.</title>
        <authorList>
            <consortium name="Tick Genome and Microbiome Consortium (TIGMIC)"/>
            <person name="Jia N."/>
            <person name="Wang J."/>
            <person name="Shi W."/>
            <person name="Du L."/>
            <person name="Sun Y."/>
            <person name="Zhan W."/>
            <person name="Jiang J.F."/>
            <person name="Wang Q."/>
            <person name="Zhang B."/>
            <person name="Ji P."/>
            <person name="Bell-Sakyi L."/>
            <person name="Cui X.M."/>
            <person name="Yuan T.T."/>
            <person name="Jiang B.G."/>
            <person name="Yang W.F."/>
            <person name="Lam T.T."/>
            <person name="Chang Q.C."/>
            <person name="Ding S.J."/>
            <person name="Wang X.J."/>
            <person name="Zhu J.G."/>
            <person name="Ruan X.D."/>
            <person name="Zhao L."/>
            <person name="Wei J.T."/>
            <person name="Ye R.Z."/>
            <person name="Que T.C."/>
            <person name="Du C.H."/>
            <person name="Zhou Y.H."/>
            <person name="Cheng J.X."/>
            <person name="Dai P.F."/>
            <person name="Guo W.B."/>
            <person name="Han X.H."/>
            <person name="Huang E.J."/>
            <person name="Li L.F."/>
            <person name="Wei W."/>
            <person name="Gao Y.C."/>
            <person name="Liu J.Z."/>
            <person name="Shao H.Z."/>
            <person name="Wang X."/>
            <person name="Wang C.C."/>
            <person name="Yang T.C."/>
            <person name="Huo Q.B."/>
            <person name="Li W."/>
            <person name="Chen H.Y."/>
            <person name="Chen S.E."/>
            <person name="Zhou L.G."/>
            <person name="Ni X.B."/>
            <person name="Tian J.H."/>
            <person name="Sheng Y."/>
            <person name="Liu T."/>
            <person name="Pan Y.S."/>
            <person name="Xia L.Y."/>
            <person name="Li J."/>
            <person name="Zhao F."/>
            <person name="Cao W.C."/>
        </authorList>
    </citation>
    <scope>NUCLEOTIDE SEQUENCE [LARGE SCALE GENOMIC DNA]</scope>
    <source>
        <strain evidence="3">HaeL-2018</strain>
    </source>
</reference>
<feature type="coiled-coil region" evidence="1">
    <location>
        <begin position="45"/>
        <end position="72"/>
    </location>
</feature>
<dbReference type="VEuPathDB" id="VectorBase:HLOH_056043"/>
<name>A0A9J6FUM3_HAELO</name>
<dbReference type="Proteomes" id="UP000821853">
    <property type="component" value="Unassembled WGS sequence"/>
</dbReference>
<gene>
    <name evidence="3" type="ORF">HPB48_013340</name>
</gene>
<accession>A0A9J6FUM3</accession>
<evidence type="ECO:0000313" key="3">
    <source>
        <dbReference type="EMBL" id="KAH9365804.1"/>
    </source>
</evidence>
<proteinExistence type="predicted"/>
<keyword evidence="4" id="KW-1185">Reference proteome</keyword>